<keyword evidence="9" id="KW-0963">Cytoplasm</keyword>
<name>A0A6P9D5B8_PANGU</name>
<dbReference type="GO" id="GO:0006334">
    <property type="term" value="P:nucleosome assembly"/>
    <property type="evidence" value="ECO:0007669"/>
    <property type="project" value="TreeGrafter"/>
</dbReference>
<dbReference type="GO" id="GO:0006915">
    <property type="term" value="P:apoptotic process"/>
    <property type="evidence" value="ECO:0007669"/>
    <property type="project" value="UniProtKB-KW"/>
</dbReference>
<keyword evidence="11" id="KW-1017">Isopeptide bond</keyword>
<keyword evidence="17 23" id="KW-0175">Coiled coil</keyword>
<evidence type="ECO:0000256" key="18">
    <source>
        <dbReference type="ARBA" id="ARBA00023163"/>
    </source>
</evidence>
<keyword evidence="13" id="KW-0053">Apoptosis</keyword>
<evidence type="ECO:0000256" key="13">
    <source>
        <dbReference type="ARBA" id="ARBA00022703"/>
    </source>
</evidence>
<dbReference type="InterPro" id="IPR046426">
    <property type="entry name" value="DAXX_histone-bd_sf"/>
</dbReference>
<dbReference type="Proteomes" id="UP001652622">
    <property type="component" value="Unplaced"/>
</dbReference>
<evidence type="ECO:0000256" key="17">
    <source>
        <dbReference type="ARBA" id="ARBA00023054"/>
    </source>
</evidence>
<dbReference type="GO" id="GO:0003713">
    <property type="term" value="F:transcription coactivator activity"/>
    <property type="evidence" value="ECO:0007669"/>
    <property type="project" value="TreeGrafter"/>
</dbReference>
<evidence type="ECO:0000256" key="5">
    <source>
        <dbReference type="ARBA" id="ARBA00004642"/>
    </source>
</evidence>
<feature type="compositionally biased region" description="Acidic residues" evidence="24">
    <location>
        <begin position="511"/>
        <end position="522"/>
    </location>
</feature>
<sequence>MSSPPDDDAGDASSDCIIVLDDDDDDSGPSPPPPPPPPPPASAAAAPGPHAPTTPPLNGSPGEKGLRADNEQLFQEFVAFCSKHTEDHPEVISYLSGRHQKTSPEYLASVEFRNVLSRCLTRVQARRNKIYVYISELCTTFRAHSQRKRAAAPGPTDSQDAPAAVTSQTPSEPAKPCVGSKRQIRYLENLLRVYANEIQRLQEQELDLAELDSQDSAYLQESRLKRRLMHVFKRLCQLKDCSSLTGRVIEQRIPYRGTRYPEVNRRIERLINQPEAFPDFADILKVVQKASARHSLGLPKRQMEVMAADAFRDVGAQLQQRRRLDLVYNFGSHLTDQYRPNTDPALGDVELARHLQRNQALGVQRLEEVITQFAQLQDKSEEQQQGEKPPRQDGGETQPSRAVEGEPASPKESVSGTAAKEDSAGPKESSQKKGSWEEEEEEEDEEEEEEDSDSESDLEAELAHCLDGGEEEEEEEEEEAAAAAGKDPPALDADADQQMHPGVPEVVLFSAEEEEEEEEEDGLPASRDSPPQQLLMQMEEEEEEEEEEGEPSPAPLLQQEQDRGPLLPKRSHSLENGELNGQPPSKRSRAWGQPPVSSSSISSRDGCIKVPSSGEEEEEEEWLPPQSPAPMADSTRPDSPGLGLVSSSQGSPRPRAPQQQPPPPEHLLTRTSVATQCDPEEIIVLSDSE</sequence>
<feature type="compositionally biased region" description="Low complexity" evidence="24">
    <location>
        <begin position="646"/>
        <end position="658"/>
    </location>
</feature>
<evidence type="ECO:0000256" key="11">
    <source>
        <dbReference type="ARBA" id="ARBA00022499"/>
    </source>
</evidence>
<gene>
    <name evidence="28" type="primary">DAXX</name>
</gene>
<evidence type="ECO:0000256" key="22">
    <source>
        <dbReference type="ARBA" id="ARBA00029641"/>
    </source>
</evidence>
<dbReference type="InterPro" id="IPR046378">
    <property type="entry name" value="DAXX_histone-bd"/>
</dbReference>
<feature type="domain" description="Daxx histone-binding" evidence="26">
    <location>
        <begin position="289"/>
        <end position="375"/>
    </location>
</feature>
<feature type="compositionally biased region" description="Acidic residues" evidence="24">
    <location>
        <begin position="437"/>
        <end position="460"/>
    </location>
</feature>
<dbReference type="GO" id="GO:0000775">
    <property type="term" value="C:chromosome, centromeric region"/>
    <property type="evidence" value="ECO:0007669"/>
    <property type="project" value="UniProtKB-SubCell"/>
</dbReference>
<evidence type="ECO:0000256" key="1">
    <source>
        <dbReference type="ARBA" id="ARBA00004322"/>
    </source>
</evidence>
<protein>
    <recommendedName>
        <fullName evidence="7">Death domain-associated protein 6</fullName>
    </recommendedName>
    <alternativeName>
        <fullName evidence="22">Daxx</fullName>
    </alternativeName>
</protein>
<dbReference type="GO" id="GO:0003714">
    <property type="term" value="F:transcription corepressor activity"/>
    <property type="evidence" value="ECO:0007669"/>
    <property type="project" value="TreeGrafter"/>
</dbReference>
<dbReference type="GeneID" id="117673485"/>
<dbReference type="InterPro" id="IPR031333">
    <property type="entry name" value="Daxx_N"/>
</dbReference>
<evidence type="ECO:0000256" key="12">
    <source>
        <dbReference type="ARBA" id="ARBA00022553"/>
    </source>
</evidence>
<dbReference type="Pfam" id="PF20920">
    <property type="entry name" value="DAXX_hist_bd"/>
    <property type="match status" value="1"/>
</dbReference>
<evidence type="ECO:0000256" key="8">
    <source>
        <dbReference type="ARBA" id="ARBA00022454"/>
    </source>
</evidence>
<organism evidence="27 28">
    <name type="scientific">Pantherophis guttatus</name>
    <name type="common">Corn snake</name>
    <name type="synonym">Elaphe guttata</name>
    <dbReference type="NCBI Taxonomy" id="94885"/>
    <lineage>
        <taxon>Eukaryota</taxon>
        <taxon>Metazoa</taxon>
        <taxon>Chordata</taxon>
        <taxon>Craniata</taxon>
        <taxon>Vertebrata</taxon>
        <taxon>Euteleostomi</taxon>
        <taxon>Lepidosauria</taxon>
        <taxon>Squamata</taxon>
        <taxon>Bifurcata</taxon>
        <taxon>Unidentata</taxon>
        <taxon>Episquamata</taxon>
        <taxon>Toxicofera</taxon>
        <taxon>Serpentes</taxon>
        <taxon>Colubroidea</taxon>
        <taxon>Colubridae</taxon>
        <taxon>Colubrinae</taxon>
        <taxon>Pantherophis</taxon>
    </lineage>
</organism>
<feature type="compositionally biased region" description="Low complexity" evidence="24">
    <location>
        <begin position="481"/>
        <end position="492"/>
    </location>
</feature>
<evidence type="ECO:0000256" key="24">
    <source>
        <dbReference type="SAM" id="MobiDB-lite"/>
    </source>
</evidence>
<feature type="region of interest" description="Disordered" evidence="24">
    <location>
        <begin position="377"/>
        <end position="689"/>
    </location>
</feature>
<evidence type="ECO:0000313" key="27">
    <source>
        <dbReference type="Proteomes" id="UP001652622"/>
    </source>
</evidence>
<evidence type="ECO:0000256" key="4">
    <source>
        <dbReference type="ARBA" id="ARBA00004604"/>
    </source>
</evidence>
<evidence type="ECO:0000259" key="26">
    <source>
        <dbReference type="Pfam" id="PF20920"/>
    </source>
</evidence>
<feature type="region of interest" description="Disordered" evidence="24">
    <location>
        <begin position="148"/>
        <end position="177"/>
    </location>
</feature>
<evidence type="ECO:0000256" key="19">
    <source>
        <dbReference type="ARBA" id="ARBA00023186"/>
    </source>
</evidence>
<evidence type="ECO:0000256" key="16">
    <source>
        <dbReference type="ARBA" id="ARBA00023015"/>
    </source>
</evidence>
<evidence type="ECO:0000256" key="3">
    <source>
        <dbReference type="ARBA" id="ARBA00004584"/>
    </source>
</evidence>
<feature type="compositionally biased region" description="Acidic residues" evidence="24">
    <location>
        <begin position="538"/>
        <end position="550"/>
    </location>
</feature>
<dbReference type="CDD" id="cd13150">
    <property type="entry name" value="DAXX_histone_binding"/>
    <property type="match status" value="1"/>
</dbReference>
<dbReference type="GO" id="GO:0016605">
    <property type="term" value="C:PML body"/>
    <property type="evidence" value="ECO:0007669"/>
    <property type="project" value="UniProtKB-SubCell"/>
</dbReference>
<dbReference type="Gene3D" id="1.20.58.2170">
    <property type="match status" value="1"/>
</dbReference>
<feature type="compositionally biased region" description="Pro residues" evidence="24">
    <location>
        <begin position="29"/>
        <end position="41"/>
    </location>
</feature>
<feature type="compositionally biased region" description="Acidic residues" evidence="24">
    <location>
        <begin position="1"/>
        <end position="10"/>
    </location>
</feature>
<keyword evidence="21" id="KW-0137">Centromere</keyword>
<keyword evidence="15" id="KW-0156">Chromatin regulator</keyword>
<reference evidence="28" key="1">
    <citation type="submission" date="2025-08" db="UniProtKB">
        <authorList>
            <consortium name="RefSeq"/>
        </authorList>
    </citation>
    <scope>IDENTIFICATION</scope>
    <source>
        <tissue evidence="28">Blood</tissue>
    </source>
</reference>
<evidence type="ECO:0000256" key="9">
    <source>
        <dbReference type="ARBA" id="ARBA00022490"/>
    </source>
</evidence>
<evidence type="ECO:0000256" key="15">
    <source>
        <dbReference type="ARBA" id="ARBA00022853"/>
    </source>
</evidence>
<keyword evidence="10" id="KW-0678">Repressor</keyword>
<dbReference type="GO" id="GO:0042981">
    <property type="term" value="P:regulation of apoptotic process"/>
    <property type="evidence" value="ECO:0007669"/>
    <property type="project" value="TreeGrafter"/>
</dbReference>
<feature type="coiled-coil region" evidence="23">
    <location>
        <begin position="184"/>
        <end position="214"/>
    </location>
</feature>
<evidence type="ECO:0000256" key="23">
    <source>
        <dbReference type="SAM" id="Coils"/>
    </source>
</evidence>
<evidence type="ECO:0000259" key="25">
    <source>
        <dbReference type="Pfam" id="PF03344"/>
    </source>
</evidence>
<feature type="compositionally biased region" description="Acidic residues" evidence="24">
    <location>
        <begin position="468"/>
        <end position="480"/>
    </location>
</feature>
<dbReference type="AlphaFoldDB" id="A0A6P9D5B8"/>
<evidence type="ECO:0000256" key="2">
    <source>
        <dbReference type="ARBA" id="ARBA00004496"/>
    </source>
</evidence>
<keyword evidence="14" id="KW-0832">Ubl conjugation</keyword>
<accession>A0A6P9D5B8</accession>
<dbReference type="Gene3D" id="1.10.8.810">
    <property type="entry name" value="Daxx helical bundle domain"/>
    <property type="match status" value="1"/>
</dbReference>
<evidence type="ECO:0000256" key="21">
    <source>
        <dbReference type="ARBA" id="ARBA00023328"/>
    </source>
</evidence>
<dbReference type="InParanoid" id="A0A6P9D5B8"/>
<evidence type="ECO:0000256" key="7">
    <source>
        <dbReference type="ARBA" id="ARBA00019298"/>
    </source>
</evidence>
<keyword evidence="16" id="KW-0805">Transcription regulation</keyword>
<keyword evidence="18" id="KW-0804">Transcription</keyword>
<dbReference type="GO" id="GO:0050681">
    <property type="term" value="F:nuclear androgen receptor binding"/>
    <property type="evidence" value="ECO:0007669"/>
    <property type="project" value="TreeGrafter"/>
</dbReference>
<evidence type="ECO:0000256" key="20">
    <source>
        <dbReference type="ARBA" id="ARBA00023242"/>
    </source>
</evidence>
<dbReference type="RefSeq" id="XP_034286785.2">
    <property type="nucleotide sequence ID" value="XM_034430894.2"/>
</dbReference>
<keyword evidence="20" id="KW-0539">Nucleus</keyword>
<dbReference type="PANTHER" id="PTHR12766">
    <property type="entry name" value="DEATH DOMAIN-ASSOCIATED PROTEIN 6 DAXX"/>
    <property type="match status" value="1"/>
</dbReference>
<feature type="region of interest" description="Disordered" evidence="24">
    <location>
        <begin position="1"/>
        <end position="66"/>
    </location>
</feature>
<keyword evidence="12" id="KW-0597">Phosphoprotein</keyword>
<evidence type="ECO:0000256" key="6">
    <source>
        <dbReference type="ARBA" id="ARBA00008592"/>
    </source>
</evidence>
<feature type="compositionally biased region" description="Basic and acidic residues" evidence="24">
    <location>
        <begin position="419"/>
        <end position="436"/>
    </location>
</feature>
<keyword evidence="19" id="KW-0143">Chaperone</keyword>
<dbReference type="InterPro" id="IPR038298">
    <property type="entry name" value="Daxx_N_sf"/>
</dbReference>
<dbReference type="CDD" id="cd13151">
    <property type="entry name" value="DAXX_helical_bundle"/>
    <property type="match status" value="1"/>
</dbReference>
<evidence type="ECO:0000256" key="14">
    <source>
        <dbReference type="ARBA" id="ARBA00022843"/>
    </source>
</evidence>
<dbReference type="GO" id="GO:0005737">
    <property type="term" value="C:cytoplasm"/>
    <property type="evidence" value="ECO:0007669"/>
    <property type="project" value="UniProtKB-SubCell"/>
</dbReference>
<evidence type="ECO:0000256" key="10">
    <source>
        <dbReference type="ARBA" id="ARBA00022491"/>
    </source>
</evidence>
<comment type="similarity">
    <text evidence="6">Belongs to the DAXX family.</text>
</comment>
<dbReference type="GO" id="GO:0042393">
    <property type="term" value="F:histone binding"/>
    <property type="evidence" value="ECO:0007669"/>
    <property type="project" value="InterPro"/>
</dbReference>
<proteinExistence type="inferred from homology"/>
<feature type="domain" description="Daxx N-terminal Rassf1C-interacting" evidence="25">
    <location>
        <begin position="63"/>
        <end position="150"/>
    </location>
</feature>
<keyword evidence="27" id="KW-1185">Reference proteome</keyword>
<evidence type="ECO:0000313" key="28">
    <source>
        <dbReference type="RefSeq" id="XP_034286785.2"/>
    </source>
</evidence>
<comment type="subcellular location">
    <subcellularLocation>
        <location evidence="3">Chromosome</location>
        <location evidence="3">Centromere</location>
    </subcellularLocation>
    <subcellularLocation>
        <location evidence="2">Cytoplasm</location>
    </subcellularLocation>
    <subcellularLocation>
        <location evidence="1">Nucleus</location>
        <location evidence="1">PML body</location>
    </subcellularLocation>
    <subcellularLocation>
        <location evidence="4">Nucleus</location>
        <location evidence="4">Nucleolus</location>
    </subcellularLocation>
    <subcellularLocation>
        <location evidence="5">Nucleus</location>
        <location evidence="5">Nucleoplasm</location>
    </subcellularLocation>
</comment>
<dbReference type="GO" id="GO:0005730">
    <property type="term" value="C:nucleolus"/>
    <property type="evidence" value="ECO:0007669"/>
    <property type="project" value="UniProtKB-SubCell"/>
</dbReference>
<keyword evidence="8" id="KW-0158">Chromosome</keyword>
<dbReference type="PANTHER" id="PTHR12766:SF7">
    <property type="entry name" value="DEATH DOMAIN-ASSOCIATED PROTEIN 6"/>
    <property type="match status" value="1"/>
</dbReference>
<dbReference type="KEGG" id="pgut:117673485"/>
<dbReference type="Pfam" id="PF03344">
    <property type="entry name" value="Daxx"/>
    <property type="match status" value="1"/>
</dbReference>